<keyword evidence="2" id="KW-1185">Reference proteome</keyword>
<accession>A0ACB9Y0E2</accession>
<protein>
    <submittedName>
        <fullName evidence="1">Uncharacterized protein</fullName>
    </submittedName>
</protein>
<name>A0ACB9Y0E2_PLABR</name>
<comment type="caution">
    <text evidence="1">The sequence shown here is derived from an EMBL/GenBank/DDBJ whole genome shotgun (WGS) entry which is preliminary data.</text>
</comment>
<evidence type="ECO:0000313" key="1">
    <source>
        <dbReference type="EMBL" id="KAI4834596.1"/>
    </source>
</evidence>
<dbReference type="Proteomes" id="UP001056978">
    <property type="component" value="Chromosome 14"/>
</dbReference>
<reference evidence="1" key="1">
    <citation type="submission" date="2022-06" db="EMBL/GenBank/DDBJ databases">
        <title>The First Complete Genome of the Simian Malaria Parasite Plasmodium brasilianum.</title>
        <authorList>
            <person name="Bajic M."/>
            <person name="Ravishankar S."/>
        </authorList>
    </citation>
    <scope>NUCLEOTIDE SEQUENCE</scope>
    <source>
        <strain evidence="1">Bolivian I</strain>
    </source>
</reference>
<gene>
    <name evidence="1" type="ORF">MKS88_005270</name>
</gene>
<proteinExistence type="predicted"/>
<sequence>MKILRKFNYYRLLFVVTLSIIVLYDSNFTSISSRSIVEKNKETCQKGALGRILSQEVMTTRNDTLMWLTEKFYKPDGNETLSDNEMIEKIIRKQMYNEGITLSNRTVSNEVLRTKERHDEIRSLGTTSEVFRRLMKLYELENNLAKEIMKKVSTLNGRESISSILDQDRIKDKIERKLTTIQFTYDEDQINAVASRIIERITDLSRDENIL</sequence>
<dbReference type="EMBL" id="CM043782">
    <property type="protein sequence ID" value="KAI4834596.1"/>
    <property type="molecule type" value="Genomic_DNA"/>
</dbReference>
<organism evidence="1 2">
    <name type="scientific">Plasmodium brasilianum</name>
    <dbReference type="NCBI Taxonomy" id="5824"/>
    <lineage>
        <taxon>Eukaryota</taxon>
        <taxon>Sar</taxon>
        <taxon>Alveolata</taxon>
        <taxon>Apicomplexa</taxon>
        <taxon>Aconoidasida</taxon>
        <taxon>Haemosporida</taxon>
        <taxon>Plasmodiidae</taxon>
        <taxon>Plasmodium</taxon>
        <taxon>Plasmodium (Plasmodium)</taxon>
    </lineage>
</organism>
<evidence type="ECO:0000313" key="2">
    <source>
        <dbReference type="Proteomes" id="UP001056978"/>
    </source>
</evidence>